<comment type="caution">
    <text evidence="3">The sequence shown here is derived from an EMBL/GenBank/DDBJ whole genome shotgun (WGS) entry which is preliminary data.</text>
</comment>
<organism evidence="3 4">
    <name type="scientific">Deinococcus radiotolerans</name>
    <dbReference type="NCBI Taxonomy" id="1309407"/>
    <lineage>
        <taxon>Bacteria</taxon>
        <taxon>Thermotogati</taxon>
        <taxon>Deinococcota</taxon>
        <taxon>Deinococci</taxon>
        <taxon>Deinococcales</taxon>
        <taxon>Deinococcaceae</taxon>
        <taxon>Deinococcus</taxon>
    </lineage>
</organism>
<evidence type="ECO:0000256" key="1">
    <source>
        <dbReference type="SAM" id="MobiDB-lite"/>
    </source>
</evidence>
<dbReference type="RefSeq" id="WP_189069804.1">
    <property type="nucleotide sequence ID" value="NZ_BMPE01000010.1"/>
</dbReference>
<evidence type="ECO:0000256" key="2">
    <source>
        <dbReference type="SAM" id="Phobius"/>
    </source>
</evidence>
<gene>
    <name evidence="3" type="ORF">GCM10010844_30020</name>
</gene>
<protein>
    <recommendedName>
        <fullName evidence="5">Sodium:proton antiporter</fullName>
    </recommendedName>
</protein>
<evidence type="ECO:0008006" key="5">
    <source>
        <dbReference type="Google" id="ProtNLM"/>
    </source>
</evidence>
<proteinExistence type="predicted"/>
<keyword evidence="4" id="KW-1185">Reference proteome</keyword>
<dbReference type="Proteomes" id="UP000604341">
    <property type="component" value="Unassembled WGS sequence"/>
</dbReference>
<evidence type="ECO:0000313" key="3">
    <source>
        <dbReference type="EMBL" id="GGL09318.1"/>
    </source>
</evidence>
<dbReference type="EMBL" id="BMPE01000010">
    <property type="protein sequence ID" value="GGL09318.1"/>
    <property type="molecule type" value="Genomic_DNA"/>
</dbReference>
<accession>A0ABQ2FN12</accession>
<feature type="transmembrane region" description="Helical" evidence="2">
    <location>
        <begin position="61"/>
        <end position="80"/>
    </location>
</feature>
<keyword evidence="2" id="KW-0472">Membrane</keyword>
<keyword evidence="2" id="KW-0812">Transmembrane</keyword>
<feature type="transmembrane region" description="Helical" evidence="2">
    <location>
        <begin position="33"/>
        <end position="54"/>
    </location>
</feature>
<sequence length="103" mass="10434">MTLPLLLCALIALTAGLHFGARAAQARRARMSLLPALTAHGSITCALLILAALLDPTDSGLLWAVVGAVSVAGPGLGALWTTRRTAQGELDTPEPLAPSGQVA</sequence>
<reference evidence="4" key="1">
    <citation type="journal article" date="2019" name="Int. J. Syst. Evol. Microbiol.">
        <title>The Global Catalogue of Microorganisms (GCM) 10K type strain sequencing project: providing services to taxonomists for standard genome sequencing and annotation.</title>
        <authorList>
            <consortium name="The Broad Institute Genomics Platform"/>
            <consortium name="The Broad Institute Genome Sequencing Center for Infectious Disease"/>
            <person name="Wu L."/>
            <person name="Ma J."/>
        </authorList>
    </citation>
    <scope>NUCLEOTIDE SEQUENCE [LARGE SCALE GENOMIC DNA]</scope>
    <source>
        <strain evidence="4">JCM 19173</strain>
    </source>
</reference>
<name>A0ABQ2FN12_9DEIO</name>
<keyword evidence="2" id="KW-1133">Transmembrane helix</keyword>
<evidence type="ECO:0000313" key="4">
    <source>
        <dbReference type="Proteomes" id="UP000604341"/>
    </source>
</evidence>
<feature type="region of interest" description="Disordered" evidence="1">
    <location>
        <begin position="84"/>
        <end position="103"/>
    </location>
</feature>